<dbReference type="PANTHER" id="PTHR33223">
    <property type="entry name" value="CCHC-TYPE DOMAIN-CONTAINING PROTEIN"/>
    <property type="match status" value="1"/>
</dbReference>
<keyword evidence="4" id="KW-1185">Reference proteome</keyword>
<protein>
    <recommendedName>
        <fullName evidence="2">Retrotransposon gag domain-containing protein</fullName>
    </recommendedName>
</protein>
<feature type="compositionally biased region" description="Low complexity" evidence="1">
    <location>
        <begin position="241"/>
        <end position="255"/>
    </location>
</feature>
<organism evidence="3">
    <name type="scientific">Absidia glauca</name>
    <name type="common">Pin mould</name>
    <dbReference type="NCBI Taxonomy" id="4829"/>
    <lineage>
        <taxon>Eukaryota</taxon>
        <taxon>Fungi</taxon>
        <taxon>Fungi incertae sedis</taxon>
        <taxon>Mucoromycota</taxon>
        <taxon>Mucoromycotina</taxon>
        <taxon>Mucoromycetes</taxon>
        <taxon>Mucorales</taxon>
        <taxon>Cunninghamellaceae</taxon>
        <taxon>Absidia</taxon>
    </lineage>
</organism>
<evidence type="ECO:0000256" key="1">
    <source>
        <dbReference type="SAM" id="MobiDB-lite"/>
    </source>
</evidence>
<name>A0A168LW31_ABSGL</name>
<proteinExistence type="predicted"/>
<sequence length="279" mass="32719">MADNYNVDLGQTLQTLMVSTQLLLDERRNSGPQTMVKVPPPPCFCGERNATMVDGWLRSVERYFEFTRLNDDRKVDYAVTLLRDGADVWWRRLETKGEDTVVWEEFKALFRLGFRPVNAHEEARDLLANLRQTDTVRSYVNAFHDVELLLPTVTDDEFKDRFIRGLQPAVRAHVLKEMPKTKDAAEVLALSYEHSMKIAHEVVYCDPRPPQQTNGYYGPQPMDLDYAAVRRTSRPNHYQHQRQQPQQPQQQQQRQHGWRRNNKDIRCYACDKLGHYVKD</sequence>
<dbReference type="SUPFAM" id="SSF57756">
    <property type="entry name" value="Retrovirus zinc finger-like domains"/>
    <property type="match status" value="1"/>
</dbReference>
<gene>
    <name evidence="3" type="primary">ABSGL_03100.1 scaffold 4196</name>
</gene>
<dbReference type="Pfam" id="PF03732">
    <property type="entry name" value="Retrotrans_gag"/>
    <property type="match status" value="1"/>
</dbReference>
<dbReference type="InterPro" id="IPR036875">
    <property type="entry name" value="Znf_CCHC_sf"/>
</dbReference>
<dbReference type="STRING" id="4829.A0A168LW31"/>
<feature type="domain" description="Retrotransposon gag" evidence="2">
    <location>
        <begin position="77"/>
        <end position="168"/>
    </location>
</feature>
<evidence type="ECO:0000259" key="2">
    <source>
        <dbReference type="Pfam" id="PF03732"/>
    </source>
</evidence>
<feature type="non-terminal residue" evidence="3">
    <location>
        <position position="279"/>
    </location>
</feature>
<dbReference type="GO" id="GO:0008270">
    <property type="term" value="F:zinc ion binding"/>
    <property type="evidence" value="ECO:0007669"/>
    <property type="project" value="InterPro"/>
</dbReference>
<dbReference type="OrthoDB" id="2250058at2759"/>
<reference evidence="3" key="1">
    <citation type="submission" date="2016-04" db="EMBL/GenBank/DDBJ databases">
        <authorList>
            <person name="Evans L.H."/>
            <person name="Alamgir A."/>
            <person name="Owens N."/>
            <person name="Weber N.D."/>
            <person name="Virtaneva K."/>
            <person name="Barbian K."/>
            <person name="Babar A."/>
            <person name="Rosenke K."/>
        </authorList>
    </citation>
    <scope>NUCLEOTIDE SEQUENCE [LARGE SCALE GENOMIC DNA]</scope>
    <source>
        <strain evidence="3">CBS 101.48</strain>
    </source>
</reference>
<dbReference type="OMA" id="ERYANFH"/>
<evidence type="ECO:0000313" key="4">
    <source>
        <dbReference type="Proteomes" id="UP000078561"/>
    </source>
</evidence>
<dbReference type="EMBL" id="LT551856">
    <property type="protein sequence ID" value="SAL97598.1"/>
    <property type="molecule type" value="Genomic_DNA"/>
</dbReference>
<feature type="region of interest" description="Disordered" evidence="1">
    <location>
        <begin position="233"/>
        <end position="260"/>
    </location>
</feature>
<dbReference type="Proteomes" id="UP000078561">
    <property type="component" value="Unassembled WGS sequence"/>
</dbReference>
<evidence type="ECO:0000313" key="3">
    <source>
        <dbReference type="EMBL" id="SAL97598.1"/>
    </source>
</evidence>
<dbReference type="GO" id="GO:0003676">
    <property type="term" value="F:nucleic acid binding"/>
    <property type="evidence" value="ECO:0007669"/>
    <property type="project" value="InterPro"/>
</dbReference>
<dbReference type="PANTHER" id="PTHR33223:SF6">
    <property type="entry name" value="CCHC-TYPE DOMAIN-CONTAINING PROTEIN"/>
    <property type="match status" value="1"/>
</dbReference>
<accession>A0A168LW31</accession>
<dbReference type="InterPro" id="IPR005162">
    <property type="entry name" value="Retrotrans_gag_dom"/>
</dbReference>
<dbReference type="AlphaFoldDB" id="A0A168LW31"/>
<dbReference type="InParanoid" id="A0A168LW31"/>